<dbReference type="InterPro" id="IPR001322">
    <property type="entry name" value="Lamin_tail_dom"/>
</dbReference>
<feature type="signal peptide" evidence="1">
    <location>
        <begin position="1"/>
        <end position="23"/>
    </location>
</feature>
<dbReference type="Pfam" id="PF00932">
    <property type="entry name" value="LTD"/>
    <property type="match status" value="1"/>
</dbReference>
<evidence type="ECO:0000313" key="3">
    <source>
        <dbReference type="EMBL" id="MBB5286507.1"/>
    </source>
</evidence>
<evidence type="ECO:0000259" key="2">
    <source>
        <dbReference type="PROSITE" id="PS51841"/>
    </source>
</evidence>
<dbReference type="EMBL" id="JACHGF010000010">
    <property type="protein sequence ID" value="MBB5286507.1"/>
    <property type="molecule type" value="Genomic_DNA"/>
</dbReference>
<dbReference type="Pfam" id="PF18998">
    <property type="entry name" value="Flg_new_2"/>
    <property type="match status" value="1"/>
</dbReference>
<dbReference type="InterPro" id="IPR036415">
    <property type="entry name" value="Lamin_tail_dom_sf"/>
</dbReference>
<dbReference type="RefSeq" id="WP_184177709.1">
    <property type="nucleotide sequence ID" value="NZ_JACHGF010000010.1"/>
</dbReference>
<feature type="chain" id="PRO_5032503205" description="LTD domain-containing protein" evidence="1">
    <location>
        <begin position="24"/>
        <end position="1109"/>
    </location>
</feature>
<dbReference type="AlphaFoldDB" id="A0A840TY65"/>
<evidence type="ECO:0000256" key="1">
    <source>
        <dbReference type="SAM" id="SignalP"/>
    </source>
</evidence>
<gene>
    <name evidence="3" type="ORF">HNQ92_004668</name>
</gene>
<dbReference type="Pfam" id="PF13287">
    <property type="entry name" value="Fn3_assoc"/>
    <property type="match status" value="1"/>
</dbReference>
<protein>
    <recommendedName>
        <fullName evidence="2">LTD domain-containing protein</fullName>
    </recommendedName>
</protein>
<sequence>MKKNYFLLLGALCLSIAATYSQALYINEIMATNSRTLADATGGYEDWIELYNPGPTPVNIANFYLTDSKNNPTRHRIMPGTSSTVVPAQGFLLIWASGVESRGNLHLPFRLSADGEYLALYADDGTTLIDSLSFGPQRTDVSWGRKPNGTADWFYFKPATPNASNNASTGYTALLDPPTFSHQAGFYTSDLSLSLQAPAPGATILYTLDGSDPDPANLAGTTFIYKNQYPRDPGQGVGPNLLETLQTYAYTNPITLTNRANQPNKVSVKSSTFDYTPYYFPSALINKATVVRAIAYQEGTLPSAIITNTYFINPAGRPRYSLPVISLSTSEKKLFDYNTGIYTAGKDFVDWRNAFPNESVGKQSGGNYWRESDYRYPMHFEFFEPTSEPTSARAHRQDMGFQIHGGFSRTNPRKSIRLYADSDFGDNELAYPIFPRLPYTSYKRLILRDGGTDWAKALFRDAFAQDLVRSLRFDIQDNRPSIVFLNGEYWGIHNIRDRHDRFYLERVYGVSRDSVDMLVLDREVEEGSSAKYTELINYVNANNPLNAGNYAHVQTLMDTDNFVDYTVAEIFSGNSDWPFNNIRYWRKQTTGYLPNAPYGHDGRWRWMMYDVDYSFGFGIFNKASYNTLEYATASNETLPPPWSTLLLRRLLANETFRNSFITRFADLLNTIFQASHTSALLTTYQQAFQPEMNEHVARWNNNPSLTDWNNELTEMFTFSQQRPAHMRNHLRAKFGLSSDRNLTIQISNAAHGHVRVNTIDLLPTTPGVSATPYPWTGVYFQQVPVVLRARAVQGYRFARWQEGANTVSTDTVYSVTLAASRTLQAVFEVDPNFSPIPAPYTFSDCAYEFSGWPADTTAGVFPTHMAFVYMNQPDPPLTAEIEGFTSGVYNFETRSRINGLGEDGIAFINTTSDTPSNFNDGYPMGRMGGALLGLNTLGQNAAYVSWTGGTVLPNNREYAIRLQYRVGDSGPFLDLLDEQGQVVEYVRNPTAGHSQRFGPTALPANALNQPYVQLLWRYYLRTPGSSNRAQLRLDDIVVSRGTCESLASGDWNSTSTWSCGRVPTLCDEVVLRPGHIVTLTTPENYAKTLHIEEDSQLVYLENNTLQLGY</sequence>
<evidence type="ECO:0000313" key="4">
    <source>
        <dbReference type="Proteomes" id="UP000557307"/>
    </source>
</evidence>
<reference evidence="3 4" key="1">
    <citation type="submission" date="2020-08" db="EMBL/GenBank/DDBJ databases">
        <title>Genomic Encyclopedia of Type Strains, Phase IV (KMG-IV): sequencing the most valuable type-strain genomes for metagenomic binning, comparative biology and taxonomic classification.</title>
        <authorList>
            <person name="Goeker M."/>
        </authorList>
    </citation>
    <scope>NUCLEOTIDE SEQUENCE [LARGE SCALE GENOMIC DNA]</scope>
    <source>
        <strain evidence="3 4">DSM 105074</strain>
    </source>
</reference>
<accession>A0A840TY65</accession>
<comment type="caution">
    <text evidence="3">The sequence shown here is derived from an EMBL/GenBank/DDBJ whole genome shotgun (WGS) entry which is preliminary data.</text>
</comment>
<dbReference type="InterPro" id="IPR014867">
    <property type="entry name" value="Spore_coat_CotH_CotH2/3/7"/>
</dbReference>
<organism evidence="3 4">
    <name type="scientific">Rhabdobacter roseus</name>
    <dbReference type="NCBI Taxonomy" id="1655419"/>
    <lineage>
        <taxon>Bacteria</taxon>
        <taxon>Pseudomonadati</taxon>
        <taxon>Bacteroidota</taxon>
        <taxon>Cytophagia</taxon>
        <taxon>Cytophagales</taxon>
        <taxon>Cytophagaceae</taxon>
        <taxon>Rhabdobacter</taxon>
    </lineage>
</organism>
<dbReference type="Proteomes" id="UP000557307">
    <property type="component" value="Unassembled WGS sequence"/>
</dbReference>
<dbReference type="Gene3D" id="2.60.40.1260">
    <property type="entry name" value="Lamin Tail domain"/>
    <property type="match status" value="1"/>
</dbReference>
<keyword evidence="4" id="KW-1185">Reference proteome</keyword>
<dbReference type="InterPro" id="IPR044060">
    <property type="entry name" value="Bacterial_rp_domain"/>
</dbReference>
<keyword evidence="1" id="KW-0732">Signal</keyword>
<feature type="domain" description="LTD" evidence="2">
    <location>
        <begin position="18"/>
        <end position="149"/>
    </location>
</feature>
<dbReference type="InterPro" id="IPR026876">
    <property type="entry name" value="Fn3_assoc_repeat"/>
</dbReference>
<dbReference type="Pfam" id="PF08757">
    <property type="entry name" value="CotH"/>
    <property type="match status" value="1"/>
</dbReference>
<dbReference type="PROSITE" id="PS51841">
    <property type="entry name" value="LTD"/>
    <property type="match status" value="1"/>
</dbReference>
<name>A0A840TY65_9BACT</name>
<proteinExistence type="predicted"/>
<dbReference type="SUPFAM" id="SSF74853">
    <property type="entry name" value="Lamin A/C globular tail domain"/>
    <property type="match status" value="1"/>
</dbReference>